<dbReference type="Pfam" id="PF00069">
    <property type="entry name" value="Pkinase"/>
    <property type="match status" value="1"/>
</dbReference>
<organism evidence="8 9">
    <name type="scientific">Babesia caballi</name>
    <dbReference type="NCBI Taxonomy" id="5871"/>
    <lineage>
        <taxon>Eukaryota</taxon>
        <taxon>Sar</taxon>
        <taxon>Alveolata</taxon>
        <taxon>Apicomplexa</taxon>
        <taxon>Aconoidasida</taxon>
        <taxon>Piroplasmida</taxon>
        <taxon>Babesiidae</taxon>
        <taxon>Babesia</taxon>
    </lineage>
</organism>
<keyword evidence="3" id="KW-0547">Nucleotide-binding</keyword>
<dbReference type="PROSITE" id="PS50011">
    <property type="entry name" value="PROTEIN_KINASE_DOM"/>
    <property type="match status" value="1"/>
</dbReference>
<sequence length="784" mass="88399">MAPSDNASPEKAAAGTTKKLLKHESTYRSSRLASAANNQAAVMTAYADSTDSNPLVQCKYLSNLSLQTRANSAHHQQESSAQLNLTFNRFSPVLKGGWATYRRKYLEGPVIGRGSFGVVKAIFPMVDLLALQQILPARLQLPANRLSQGIRVFPNNRYEFCGMPLSAPTRAVKIMNIKNPSGGANVKDTQHVLREISIGSWLDHPNVVKVSEIYTNGSEDISAVSNEVFLNQSFTGSIPADCTKVYLVMEYCSGGDLTSRPIQEKNKEETVARMFVHIFRSLSYINTLGIAHRDVKPENFLWTSTDPDAEIKIADFGLANSPLHTLTTRAGTAYYVAPEIVRHAPQKEYSVQCDSWSAGIMLHVFLLGFCPFHAETDVKTLLRVANEEIDWSDTRFEKITPAALDLLRKLLVKDPRKRISTSEALKHPWLRRVTFEVSNIPMTVEEATGIVDALTAFYRLPVLKQLALCLMVRQMQDSSVEDCRKKYLYLSMFCENEHFWVNVNTVEKWLMCTREAPHDAGTRQAGEKRCVYMCAEFIPGYGAEVAENGARKPVPKRRVSLRQSMLWKSVSRLTEILVNFNHHKLSISFTEFLAAQLMQQLLHRSDLILDTFAGLRSEIPGRRSILIDARDLRRLLNPMYHCSNVDLEDILRQTELIALSTYLRNLAMEEESKPRVHHLLKHLIDPKSSSNPMNLTIDEFFVLMKSSENVDAAQEALRECQDRPATTYDTVKRRLIVSKLQGLESLSTHKKRRKKTIRAPISNDSRVDSRAKTSGSDRRVGARG</sequence>
<dbReference type="InterPro" id="IPR011009">
    <property type="entry name" value="Kinase-like_dom_sf"/>
</dbReference>
<name>A0AAV4LUA4_BABCB</name>
<dbReference type="GeneID" id="94195232"/>
<dbReference type="EMBL" id="BPLF01000002">
    <property type="protein sequence ID" value="GIX63751.1"/>
    <property type="molecule type" value="Genomic_DNA"/>
</dbReference>
<dbReference type="Proteomes" id="UP001497744">
    <property type="component" value="Unassembled WGS sequence"/>
</dbReference>
<feature type="compositionally biased region" description="Basic residues" evidence="6">
    <location>
        <begin position="748"/>
        <end position="757"/>
    </location>
</feature>
<proteinExistence type="predicted"/>
<evidence type="ECO:0000256" key="5">
    <source>
        <dbReference type="ARBA" id="ARBA00022840"/>
    </source>
</evidence>
<feature type="domain" description="Protein kinase" evidence="7">
    <location>
        <begin position="105"/>
        <end position="430"/>
    </location>
</feature>
<keyword evidence="4 8" id="KW-0418">Kinase</keyword>
<evidence type="ECO:0000259" key="7">
    <source>
        <dbReference type="PROSITE" id="PS50011"/>
    </source>
</evidence>
<evidence type="ECO:0000256" key="1">
    <source>
        <dbReference type="ARBA" id="ARBA00022527"/>
    </source>
</evidence>
<dbReference type="Gene3D" id="3.30.200.20">
    <property type="entry name" value="Phosphorylase Kinase, domain 1"/>
    <property type="match status" value="1"/>
</dbReference>
<gene>
    <name evidence="8" type="ORF">BcabD6B2_31860</name>
</gene>
<feature type="region of interest" description="Disordered" evidence="6">
    <location>
        <begin position="1"/>
        <end position="20"/>
    </location>
</feature>
<dbReference type="RefSeq" id="XP_067715820.1">
    <property type="nucleotide sequence ID" value="XM_067859719.1"/>
</dbReference>
<protein>
    <submittedName>
        <fullName evidence="8">Calcium-dependent protein kinase CDPK2B</fullName>
    </submittedName>
</protein>
<evidence type="ECO:0000256" key="2">
    <source>
        <dbReference type="ARBA" id="ARBA00022679"/>
    </source>
</evidence>
<evidence type="ECO:0000313" key="8">
    <source>
        <dbReference type="EMBL" id="GIX63751.1"/>
    </source>
</evidence>
<keyword evidence="2" id="KW-0808">Transferase</keyword>
<accession>A0AAV4LUA4</accession>
<comment type="caution">
    <text evidence="8">The sequence shown here is derived from an EMBL/GenBank/DDBJ whole genome shotgun (WGS) entry which is preliminary data.</text>
</comment>
<evidence type="ECO:0000313" key="9">
    <source>
        <dbReference type="Proteomes" id="UP001497744"/>
    </source>
</evidence>
<evidence type="ECO:0000256" key="6">
    <source>
        <dbReference type="SAM" id="MobiDB-lite"/>
    </source>
</evidence>
<feature type="compositionally biased region" description="Basic and acidic residues" evidence="6">
    <location>
        <begin position="765"/>
        <end position="784"/>
    </location>
</feature>
<dbReference type="SUPFAM" id="SSF56112">
    <property type="entry name" value="Protein kinase-like (PK-like)"/>
    <property type="match status" value="1"/>
</dbReference>
<dbReference type="PANTHER" id="PTHR24349">
    <property type="entry name" value="SERINE/THREONINE-PROTEIN KINASE"/>
    <property type="match status" value="1"/>
</dbReference>
<evidence type="ECO:0000256" key="4">
    <source>
        <dbReference type="ARBA" id="ARBA00022777"/>
    </source>
</evidence>
<keyword evidence="5" id="KW-0067">ATP-binding</keyword>
<feature type="region of interest" description="Disordered" evidence="6">
    <location>
        <begin position="747"/>
        <end position="784"/>
    </location>
</feature>
<evidence type="ECO:0000256" key="3">
    <source>
        <dbReference type="ARBA" id="ARBA00022741"/>
    </source>
</evidence>
<keyword evidence="1" id="KW-0723">Serine/threonine-protein kinase</keyword>
<dbReference type="SMART" id="SM00220">
    <property type="entry name" value="S_TKc"/>
    <property type="match status" value="1"/>
</dbReference>
<keyword evidence="9" id="KW-1185">Reference proteome</keyword>
<dbReference type="InterPro" id="IPR050205">
    <property type="entry name" value="CDPK_Ser/Thr_kinases"/>
</dbReference>
<dbReference type="GO" id="GO:0004674">
    <property type="term" value="F:protein serine/threonine kinase activity"/>
    <property type="evidence" value="ECO:0007669"/>
    <property type="project" value="UniProtKB-KW"/>
</dbReference>
<dbReference type="Gene3D" id="1.10.510.10">
    <property type="entry name" value="Transferase(Phosphotransferase) domain 1"/>
    <property type="match status" value="1"/>
</dbReference>
<dbReference type="AlphaFoldDB" id="A0AAV4LUA4"/>
<dbReference type="GO" id="GO:0005524">
    <property type="term" value="F:ATP binding"/>
    <property type="evidence" value="ECO:0007669"/>
    <property type="project" value="UniProtKB-KW"/>
</dbReference>
<dbReference type="InterPro" id="IPR000719">
    <property type="entry name" value="Prot_kinase_dom"/>
</dbReference>
<reference evidence="8 9" key="1">
    <citation type="submission" date="2021-06" db="EMBL/GenBank/DDBJ databases">
        <title>Genome sequence of Babesia caballi.</title>
        <authorList>
            <person name="Yamagishi J."/>
            <person name="Kidaka T."/>
            <person name="Ochi A."/>
        </authorList>
    </citation>
    <scope>NUCLEOTIDE SEQUENCE [LARGE SCALE GENOMIC DNA]</scope>
    <source>
        <strain evidence="8">USDA-D6B2</strain>
    </source>
</reference>